<dbReference type="Proteomes" id="UP000298138">
    <property type="component" value="Unassembled WGS sequence"/>
</dbReference>
<feature type="compositionally biased region" description="Low complexity" evidence="1">
    <location>
        <begin position="161"/>
        <end position="173"/>
    </location>
</feature>
<name>A0A4S2MRA6_9PEZI</name>
<dbReference type="AlphaFoldDB" id="A0A4S2MRA6"/>
<protein>
    <submittedName>
        <fullName evidence="2">Uncharacterized protein</fullName>
    </submittedName>
</protein>
<dbReference type="InParanoid" id="A0A4S2MRA6"/>
<dbReference type="EMBL" id="ML220153">
    <property type="protein sequence ID" value="TGZ77458.1"/>
    <property type="molecule type" value="Genomic_DNA"/>
</dbReference>
<reference evidence="2 3" key="1">
    <citation type="submission" date="2019-04" db="EMBL/GenBank/DDBJ databases">
        <title>Comparative genomics and transcriptomics to analyze fruiting body development in filamentous ascomycetes.</title>
        <authorList>
            <consortium name="DOE Joint Genome Institute"/>
            <person name="Lutkenhaus R."/>
            <person name="Traeger S."/>
            <person name="Breuer J."/>
            <person name="Kuo A."/>
            <person name="Lipzen A."/>
            <person name="Pangilinan J."/>
            <person name="Dilworth D."/>
            <person name="Sandor L."/>
            <person name="Poggeler S."/>
            <person name="Barry K."/>
            <person name="Grigoriev I.V."/>
            <person name="Nowrousian M."/>
        </authorList>
    </citation>
    <scope>NUCLEOTIDE SEQUENCE [LARGE SCALE GENOMIC DNA]</scope>
    <source>
        <strain evidence="2 3">CBS 389.68</strain>
    </source>
</reference>
<organism evidence="2 3">
    <name type="scientific">Ascodesmis nigricans</name>
    <dbReference type="NCBI Taxonomy" id="341454"/>
    <lineage>
        <taxon>Eukaryota</taxon>
        <taxon>Fungi</taxon>
        <taxon>Dikarya</taxon>
        <taxon>Ascomycota</taxon>
        <taxon>Pezizomycotina</taxon>
        <taxon>Pezizomycetes</taxon>
        <taxon>Pezizales</taxon>
        <taxon>Ascodesmidaceae</taxon>
        <taxon>Ascodesmis</taxon>
    </lineage>
</organism>
<evidence type="ECO:0000313" key="2">
    <source>
        <dbReference type="EMBL" id="TGZ77458.1"/>
    </source>
</evidence>
<proteinExistence type="predicted"/>
<evidence type="ECO:0000256" key="1">
    <source>
        <dbReference type="SAM" id="MobiDB-lite"/>
    </source>
</evidence>
<feature type="region of interest" description="Disordered" evidence="1">
    <location>
        <begin position="151"/>
        <end position="186"/>
    </location>
</feature>
<accession>A0A4S2MRA6</accession>
<sequence>MMFVPVLAGSSSRLSIGSRISLDRSQIRIAQTNRGRGCEKLQKVNVFYRNQVTEPAGNRYQRWALPVLSTITSNISTPTFHKNVAASMITSSTTTIARHPELLSSHPPWPIMTPYFHLTSFPQRPALRSVPVLMSGDIMWGPASTTISASACPPGRDLHSAPLTPAAAAGGPTNKRTRDQSPLSHR</sequence>
<keyword evidence="3" id="KW-1185">Reference proteome</keyword>
<evidence type="ECO:0000313" key="3">
    <source>
        <dbReference type="Proteomes" id="UP000298138"/>
    </source>
</evidence>
<gene>
    <name evidence="2" type="ORF">EX30DRAFT_351846</name>
</gene>